<organism evidence="3 4">
    <name type="scientific">Stylophora pistillata</name>
    <name type="common">Smooth cauliflower coral</name>
    <dbReference type="NCBI Taxonomy" id="50429"/>
    <lineage>
        <taxon>Eukaryota</taxon>
        <taxon>Metazoa</taxon>
        <taxon>Cnidaria</taxon>
        <taxon>Anthozoa</taxon>
        <taxon>Hexacorallia</taxon>
        <taxon>Scleractinia</taxon>
        <taxon>Astrocoeniina</taxon>
        <taxon>Pocilloporidae</taxon>
        <taxon>Stylophora</taxon>
    </lineage>
</organism>
<feature type="region of interest" description="Disordered" evidence="1">
    <location>
        <begin position="195"/>
        <end position="586"/>
    </location>
</feature>
<evidence type="ECO:0000313" key="3">
    <source>
        <dbReference type="EMBL" id="PFX19698.1"/>
    </source>
</evidence>
<feature type="compositionally biased region" description="Polar residues" evidence="1">
    <location>
        <begin position="510"/>
        <end position="557"/>
    </location>
</feature>
<keyword evidence="2" id="KW-0732">Signal</keyword>
<reference evidence="4" key="1">
    <citation type="journal article" date="2017" name="bioRxiv">
        <title>Comparative analysis of the genomes of Stylophora pistillata and Acropora digitifera provides evidence for extensive differences between species of corals.</title>
        <authorList>
            <person name="Voolstra C.R."/>
            <person name="Li Y."/>
            <person name="Liew Y.J."/>
            <person name="Baumgarten S."/>
            <person name="Zoccola D."/>
            <person name="Flot J.-F."/>
            <person name="Tambutte S."/>
            <person name="Allemand D."/>
            <person name="Aranda M."/>
        </authorList>
    </citation>
    <scope>NUCLEOTIDE SEQUENCE [LARGE SCALE GENOMIC DNA]</scope>
</reference>
<feature type="compositionally biased region" description="Polar residues" evidence="1">
    <location>
        <begin position="231"/>
        <end position="291"/>
    </location>
</feature>
<accession>A0A2B4RTQ3</accession>
<dbReference type="AlphaFoldDB" id="A0A2B4RTQ3"/>
<feature type="compositionally biased region" description="Basic and acidic residues" evidence="1">
    <location>
        <begin position="57"/>
        <end position="78"/>
    </location>
</feature>
<sequence length="694" mass="74354">MRVFGYFGTVFLVYASQLLAALLCQADAKFEESNIKFAQRNPTLKKYGNKYNLGKDLKHNRIVGPREKEDSSAAKSKEASSIVPGGRIVSKGHINTKKNGQTGDKAADKLTRSSTFSHTLEEAKESGRKSTATPTNGRKATHSKKSKLSKNLLSEKSTKTHEKDNIDQKKKKKLFKKYALVQSFSPLQSSEEYLPIAAGGGDQGYGSLIESDQTGDVRDQGQAQEQQQQQIGYLNSMSQYDSAGYQQGSQSSDTNVAQANNNDAGQIEGGQQPSSLEQAIQLQQESYTQHPQEQGQEEQGTELVGQEGQATDGGQLQYQSEQTGQEQEQGGQEGVQEQGRGQTGFEQSEYQQEQAPDPNEQQSHSQGLEQQLQQQAQSQEYQPQAQEEPQESEGAPVESQTLATSSNSLGNLFSSEGQQTAEQEGQGTVSYSSEQPIEGAEKGAPPGIQYASSIEEALKEPAETPPESSNDGGENQGSIGGTDSANAINIGGGSDSKEENNGYIGAGTVTAPSTYQSAAFDDNGNTLQPGTSPDANAYASENDQTSNSEATGFDGNQPSPSASPPEEQGSYGLAGQQFKKPGPGPKVPSLEDDFYKIINIANKNGPMAVKGCKGCPPHAKCIDKVCIINDDQPLAHMLNALSVPDPAWFISLTVCLYSWAKEMADIEVLSSESSSERSEVVSSSEEEDGGVKWG</sequence>
<feature type="compositionally biased region" description="Polar residues" evidence="1">
    <location>
        <begin position="129"/>
        <end position="138"/>
    </location>
</feature>
<comment type="caution">
    <text evidence="3">The sequence shown here is derived from an EMBL/GenBank/DDBJ whole genome shotgun (WGS) entry which is preliminary data.</text>
</comment>
<dbReference type="Proteomes" id="UP000225706">
    <property type="component" value="Unassembled WGS sequence"/>
</dbReference>
<feature type="compositionally biased region" description="Basic residues" evidence="1">
    <location>
        <begin position="139"/>
        <end position="148"/>
    </location>
</feature>
<name>A0A2B4RTQ3_STYPI</name>
<feature type="compositionally biased region" description="Low complexity" evidence="1">
    <location>
        <begin position="416"/>
        <end position="428"/>
    </location>
</feature>
<dbReference type="EMBL" id="LSMT01000348">
    <property type="protein sequence ID" value="PFX19698.1"/>
    <property type="molecule type" value="Genomic_DNA"/>
</dbReference>
<feature type="compositionally biased region" description="Basic and acidic residues" evidence="1">
    <location>
        <begin position="119"/>
        <end position="128"/>
    </location>
</feature>
<feature type="compositionally biased region" description="Polar residues" evidence="1">
    <location>
        <begin position="398"/>
        <end position="415"/>
    </location>
</feature>
<feature type="compositionally biased region" description="Polar residues" evidence="1">
    <location>
        <begin position="345"/>
        <end position="354"/>
    </location>
</feature>
<feature type="compositionally biased region" description="Low complexity" evidence="1">
    <location>
        <begin position="301"/>
        <end position="344"/>
    </location>
</feature>
<keyword evidence="4" id="KW-1185">Reference proteome</keyword>
<feature type="region of interest" description="Disordered" evidence="1">
    <location>
        <begin position="57"/>
        <end position="172"/>
    </location>
</feature>
<protein>
    <submittedName>
        <fullName evidence="3">Uncharacterized protein</fullName>
    </submittedName>
</protein>
<feature type="region of interest" description="Disordered" evidence="1">
    <location>
        <begin position="670"/>
        <end position="694"/>
    </location>
</feature>
<feature type="compositionally biased region" description="Low complexity" evidence="1">
    <location>
        <begin position="360"/>
        <end position="387"/>
    </location>
</feature>
<feature type="signal peptide" evidence="2">
    <location>
        <begin position="1"/>
        <end position="20"/>
    </location>
</feature>
<gene>
    <name evidence="3" type="ORF">AWC38_SpisGene15890</name>
</gene>
<proteinExistence type="predicted"/>
<evidence type="ECO:0000256" key="1">
    <source>
        <dbReference type="SAM" id="MobiDB-lite"/>
    </source>
</evidence>
<feature type="compositionally biased region" description="Low complexity" evidence="1">
    <location>
        <begin position="220"/>
        <end position="230"/>
    </location>
</feature>
<evidence type="ECO:0000313" key="4">
    <source>
        <dbReference type="Proteomes" id="UP000225706"/>
    </source>
</evidence>
<feature type="compositionally biased region" description="Basic and acidic residues" evidence="1">
    <location>
        <begin position="156"/>
        <end position="168"/>
    </location>
</feature>
<feature type="chain" id="PRO_5012925303" evidence="2">
    <location>
        <begin position="21"/>
        <end position="694"/>
    </location>
</feature>
<evidence type="ECO:0000256" key="2">
    <source>
        <dbReference type="SAM" id="SignalP"/>
    </source>
</evidence>